<dbReference type="Proteomes" id="UP000095413">
    <property type="component" value="Unassembled WGS sequence"/>
</dbReference>
<dbReference type="EMBL" id="CZBA01000018">
    <property type="protein sequence ID" value="CUP84952.1"/>
    <property type="molecule type" value="Genomic_DNA"/>
</dbReference>
<dbReference type="RefSeq" id="WP_055056637.1">
    <property type="nucleotide sequence ID" value="NZ_CZBA01000018.1"/>
</dbReference>
<gene>
    <name evidence="1" type="ORF">ERS852533_02777</name>
</gene>
<protein>
    <submittedName>
        <fullName evidence="1">Uncharacterized protein</fullName>
    </submittedName>
</protein>
<dbReference type="AlphaFoldDB" id="A0A174RHG8"/>
<sequence length="223" mass="25882">MGSYLGAIGTIVLGYIAFYQNKKYKELSDQSEKRFWELQEEIKELTKKSVSLIDLNSKIEASKYHPIFSNLQHNFWNAKGENLVEFFDIESDAFQISFCKEGSNEHLDSLEEIFEQYYTFVYTLKNDGEKTIYNFNCIDIKINGRNIEEGIWIYQSCDIKPGEIVRCVCATKFDLLKKISSGEIESLSFIYQMKNVLGECFNMAAELHFIPIEENHESVSSFV</sequence>
<dbReference type="OrthoDB" id="10000230at2"/>
<accession>A0A174RHG8</accession>
<evidence type="ECO:0000313" key="1">
    <source>
        <dbReference type="EMBL" id="CUP84952.1"/>
    </source>
</evidence>
<name>A0A174RHG8_9FIRM</name>
<organism evidence="1 2">
    <name type="scientific">Blautia obeum</name>
    <dbReference type="NCBI Taxonomy" id="40520"/>
    <lineage>
        <taxon>Bacteria</taxon>
        <taxon>Bacillati</taxon>
        <taxon>Bacillota</taxon>
        <taxon>Clostridia</taxon>
        <taxon>Lachnospirales</taxon>
        <taxon>Lachnospiraceae</taxon>
        <taxon>Blautia</taxon>
    </lineage>
</organism>
<reference evidence="1 2" key="1">
    <citation type="submission" date="2015-09" db="EMBL/GenBank/DDBJ databases">
        <authorList>
            <consortium name="Pathogen Informatics"/>
        </authorList>
    </citation>
    <scope>NUCLEOTIDE SEQUENCE [LARGE SCALE GENOMIC DNA]</scope>
    <source>
        <strain evidence="1 2">2789STDY5834921</strain>
    </source>
</reference>
<proteinExistence type="predicted"/>
<evidence type="ECO:0000313" key="2">
    <source>
        <dbReference type="Proteomes" id="UP000095413"/>
    </source>
</evidence>